<dbReference type="GO" id="GO:0005840">
    <property type="term" value="C:ribosome"/>
    <property type="evidence" value="ECO:0007669"/>
    <property type="project" value="UniProtKB-KW"/>
</dbReference>
<comment type="function">
    <text evidence="6">This is 1 of the proteins that bind and probably mediate the attachment of the 5S RNA into the large ribosomal subunit, where it forms part of the central protuberance. In the 70S ribosome it contacts protein S13 of the 30S subunit (bridge B1b), connecting the 2 subunits; this bridge is implicated in subunit movement. Contacts the P site tRNA; the 5S rRNA and some of its associated proteins might help stabilize positioning of ribosome-bound tRNAs.</text>
</comment>
<dbReference type="GO" id="GO:0000049">
    <property type="term" value="F:tRNA binding"/>
    <property type="evidence" value="ECO:0007669"/>
    <property type="project" value="UniProtKB-UniRule"/>
</dbReference>
<evidence type="ECO:0000256" key="2">
    <source>
        <dbReference type="ARBA" id="ARBA00022980"/>
    </source>
</evidence>
<dbReference type="HAMAP" id="MF_01333_B">
    <property type="entry name" value="Ribosomal_uL5_B"/>
    <property type="match status" value="1"/>
</dbReference>
<comment type="caution">
    <text evidence="10">The sequence shown here is derived from an EMBL/GenBank/DDBJ whole genome shotgun (WGS) entry which is preliminary data.</text>
</comment>
<comment type="function">
    <text evidence="5">This is one of the proteins that bind and probably mediate the attachment of the 5S RNA into the large ribosomal subunit, where it forms part of the central protuberance. In the 70S ribosome it contacts protein S13 of the 30S subunit (bridge B1b), connecting the 2 subunits; this bridge is implicated in subunit movement. Contacts the P site tRNA; the 5S rRNA and some of its associated proteins might help stabilize positioning of ribosome-bound tRNAs.</text>
</comment>
<dbReference type="InterPro" id="IPR002132">
    <property type="entry name" value="Ribosomal_uL5"/>
</dbReference>
<keyword evidence="6" id="KW-0699">rRNA-binding</keyword>
<dbReference type="NCBIfam" id="NF000585">
    <property type="entry name" value="PRK00010.1"/>
    <property type="match status" value="1"/>
</dbReference>
<reference evidence="10 11" key="1">
    <citation type="submission" date="2020-06" db="EMBL/GenBank/DDBJ databases">
        <title>Anoxygenic phototrophic Chloroflexota member uses a Type I reaction center.</title>
        <authorList>
            <person name="Tsuji J.M."/>
            <person name="Shaw N.A."/>
            <person name="Nagashima S."/>
            <person name="Venkiteswaran J."/>
            <person name="Schiff S.L."/>
            <person name="Hanada S."/>
            <person name="Tank M."/>
            <person name="Neufeld J.D."/>
        </authorList>
    </citation>
    <scope>NUCLEOTIDE SEQUENCE [LARGE SCALE GENOMIC DNA]</scope>
    <source>
        <strain evidence="10">L227-S17</strain>
    </source>
</reference>
<dbReference type="Gene3D" id="3.30.1440.10">
    <property type="match status" value="1"/>
</dbReference>
<dbReference type="GO" id="GO:0019843">
    <property type="term" value="F:rRNA binding"/>
    <property type="evidence" value="ECO:0007669"/>
    <property type="project" value="UniProtKB-UniRule"/>
</dbReference>
<dbReference type="InterPro" id="IPR022803">
    <property type="entry name" value="Ribosomal_uL5_dom_sf"/>
</dbReference>
<evidence type="ECO:0000313" key="11">
    <source>
        <dbReference type="Proteomes" id="UP000521676"/>
    </source>
</evidence>
<sequence length="226" mass="24407">MADKGKAGGKQPPKGGKPQQQQSQGSASKGAPKGVTVEKSIGHAAQVPNLKTKYLAEVVPALMKEFNFQNAMQVPRVNKVIINMGLGEAIANAKALDAAVSDLTAIVGQKPVVNRAKKSIAAFKLREGMPIGVSVTLRGDRMYEFLDRLMNIALARVRDFTGVPTKSFDGHGNYTLGLKEQIIFPEIDYDKVDKLRGMEVTIVTSATNDEEGQKLLGLLGMPFRRS</sequence>
<dbReference type="InterPro" id="IPR020930">
    <property type="entry name" value="Ribosomal_uL5_bac-type"/>
</dbReference>
<dbReference type="Proteomes" id="UP000521676">
    <property type="component" value="Unassembled WGS sequence"/>
</dbReference>
<dbReference type="GO" id="GO:0003735">
    <property type="term" value="F:structural constituent of ribosome"/>
    <property type="evidence" value="ECO:0007669"/>
    <property type="project" value="InterPro"/>
</dbReference>
<comment type="similarity">
    <text evidence="1 6">Belongs to the universal ribosomal protein uL5 family.</text>
</comment>
<dbReference type="SUPFAM" id="SSF55282">
    <property type="entry name" value="RL5-like"/>
    <property type="match status" value="1"/>
</dbReference>
<dbReference type="Pfam" id="PF00673">
    <property type="entry name" value="Ribosomal_L5_C"/>
    <property type="match status" value="1"/>
</dbReference>
<protein>
    <recommendedName>
        <fullName evidence="4 6">Large ribosomal subunit protein uL5</fullName>
    </recommendedName>
</protein>
<evidence type="ECO:0000256" key="4">
    <source>
        <dbReference type="ARBA" id="ARBA00035245"/>
    </source>
</evidence>
<evidence type="ECO:0000259" key="9">
    <source>
        <dbReference type="Pfam" id="PF00673"/>
    </source>
</evidence>
<dbReference type="InterPro" id="IPR031310">
    <property type="entry name" value="Ribosomal_uL5_N"/>
</dbReference>
<accession>A0A8T7LWB2</accession>
<dbReference type="GO" id="GO:1990904">
    <property type="term" value="C:ribonucleoprotein complex"/>
    <property type="evidence" value="ECO:0007669"/>
    <property type="project" value="UniProtKB-KW"/>
</dbReference>
<feature type="compositionally biased region" description="Low complexity" evidence="7">
    <location>
        <begin position="9"/>
        <end position="31"/>
    </location>
</feature>
<evidence type="ECO:0000313" key="10">
    <source>
        <dbReference type="EMBL" id="NWJ46264.1"/>
    </source>
</evidence>
<dbReference type="EMBL" id="JACATZ010000001">
    <property type="protein sequence ID" value="NWJ46264.1"/>
    <property type="molecule type" value="Genomic_DNA"/>
</dbReference>
<evidence type="ECO:0000256" key="5">
    <source>
        <dbReference type="ARBA" id="ARBA00058604"/>
    </source>
</evidence>
<evidence type="ECO:0000256" key="7">
    <source>
        <dbReference type="SAM" id="MobiDB-lite"/>
    </source>
</evidence>
<keyword evidence="3 6" id="KW-0687">Ribonucleoprotein</keyword>
<evidence type="ECO:0000256" key="3">
    <source>
        <dbReference type="ARBA" id="ARBA00023274"/>
    </source>
</evidence>
<evidence type="ECO:0000256" key="6">
    <source>
        <dbReference type="HAMAP-Rule" id="MF_01333"/>
    </source>
</evidence>
<keyword evidence="6" id="KW-0694">RNA-binding</keyword>
<proteinExistence type="inferred from homology"/>
<comment type="subunit">
    <text evidence="6">Part of the 50S ribosomal subunit; part of the 5S rRNA/L5/L18/L25 subcomplex. Contacts the 5S rRNA and the P site tRNA. Forms a bridge to the 30S subunit in the 70S ribosome.</text>
</comment>
<dbReference type="PANTHER" id="PTHR11994">
    <property type="entry name" value="60S RIBOSOMAL PROTEIN L11-RELATED"/>
    <property type="match status" value="1"/>
</dbReference>
<feature type="region of interest" description="Disordered" evidence="7">
    <location>
        <begin position="1"/>
        <end position="34"/>
    </location>
</feature>
<name>A0A8T7LWB2_9CHLR</name>
<dbReference type="GO" id="GO:0006412">
    <property type="term" value="P:translation"/>
    <property type="evidence" value="ECO:0007669"/>
    <property type="project" value="UniProtKB-UniRule"/>
</dbReference>
<gene>
    <name evidence="6 10" type="primary">rplE</name>
    <name evidence="10" type="ORF">HXX08_10340</name>
</gene>
<organism evidence="10 11">
    <name type="scientific">Candidatus Chlorohelix allophototropha</name>
    <dbReference type="NCBI Taxonomy" id="3003348"/>
    <lineage>
        <taxon>Bacteria</taxon>
        <taxon>Bacillati</taxon>
        <taxon>Chloroflexota</taxon>
        <taxon>Chloroflexia</taxon>
        <taxon>Candidatus Chloroheliales</taxon>
        <taxon>Candidatus Chloroheliaceae</taxon>
        <taxon>Candidatus Chlorohelix</taxon>
    </lineage>
</organism>
<dbReference type="AlphaFoldDB" id="A0A8T7LWB2"/>
<keyword evidence="6" id="KW-0820">tRNA-binding</keyword>
<dbReference type="FunFam" id="3.30.1440.10:FF:000001">
    <property type="entry name" value="50S ribosomal protein L5"/>
    <property type="match status" value="1"/>
</dbReference>
<feature type="domain" description="Large ribosomal subunit protein uL5 N-terminal" evidence="8">
    <location>
        <begin position="70"/>
        <end position="126"/>
    </location>
</feature>
<dbReference type="Pfam" id="PF00281">
    <property type="entry name" value="Ribosomal_L5"/>
    <property type="match status" value="1"/>
</dbReference>
<evidence type="ECO:0000256" key="1">
    <source>
        <dbReference type="ARBA" id="ARBA00008553"/>
    </source>
</evidence>
<keyword evidence="2 6" id="KW-0689">Ribosomal protein</keyword>
<evidence type="ECO:0000259" key="8">
    <source>
        <dbReference type="Pfam" id="PF00281"/>
    </source>
</evidence>
<dbReference type="InterPro" id="IPR031309">
    <property type="entry name" value="Ribosomal_uL5_C"/>
</dbReference>
<feature type="domain" description="Large ribosomal subunit protein uL5 C-terminal" evidence="9">
    <location>
        <begin position="130"/>
        <end position="223"/>
    </location>
</feature>